<dbReference type="InterPro" id="IPR037219">
    <property type="entry name" value="Peptidase_M41-like"/>
</dbReference>
<feature type="compositionally biased region" description="Low complexity" evidence="15">
    <location>
        <begin position="59"/>
        <end position="78"/>
    </location>
</feature>
<dbReference type="NCBIfam" id="TIGR01241">
    <property type="entry name" value="FtsH_fam"/>
    <property type="match status" value="1"/>
</dbReference>
<dbReference type="InterPro" id="IPR003593">
    <property type="entry name" value="AAA+_ATPase"/>
</dbReference>
<dbReference type="InterPro" id="IPR005936">
    <property type="entry name" value="FtsH"/>
</dbReference>
<evidence type="ECO:0000256" key="14">
    <source>
        <dbReference type="ARBA" id="ARBA00023136"/>
    </source>
</evidence>
<comment type="cofactor">
    <cofactor evidence="1">
        <name>Zn(2+)</name>
        <dbReference type="ChEBI" id="CHEBI:29105"/>
    </cofactor>
</comment>
<keyword evidence="14" id="KW-0472">Membrane</keyword>
<dbReference type="FunFam" id="3.40.50.300:FF:000001">
    <property type="entry name" value="ATP-dependent zinc metalloprotease FtsH"/>
    <property type="match status" value="1"/>
</dbReference>
<dbReference type="SMART" id="SM00382">
    <property type="entry name" value="AAA"/>
    <property type="match status" value="1"/>
</dbReference>
<dbReference type="InterPro" id="IPR000642">
    <property type="entry name" value="Peptidase_M41"/>
</dbReference>
<evidence type="ECO:0000256" key="7">
    <source>
        <dbReference type="ARBA" id="ARBA00022723"/>
    </source>
</evidence>
<feature type="domain" description="AAA+ ATPase" evidence="17">
    <location>
        <begin position="282"/>
        <end position="422"/>
    </location>
</feature>
<keyword evidence="7" id="KW-0479">Metal-binding</keyword>
<evidence type="ECO:0000256" key="10">
    <source>
        <dbReference type="ARBA" id="ARBA00022833"/>
    </source>
</evidence>
<keyword evidence="9" id="KW-0378">Hydrolase</keyword>
<evidence type="ECO:0000256" key="6">
    <source>
        <dbReference type="ARBA" id="ARBA00022692"/>
    </source>
</evidence>
<accession>A0A0G4HSH5</accession>
<keyword evidence="11" id="KW-0067">ATP-binding</keyword>
<name>A0A0G4HSH5_9ALVE</name>
<evidence type="ECO:0000313" key="18">
    <source>
        <dbReference type="EMBL" id="CEM47347.1"/>
    </source>
</evidence>
<dbReference type="GO" id="GO:0004222">
    <property type="term" value="F:metalloendopeptidase activity"/>
    <property type="evidence" value="ECO:0007669"/>
    <property type="project" value="InterPro"/>
</dbReference>
<dbReference type="EMBL" id="CDMZ01003716">
    <property type="protein sequence ID" value="CEM47347.1"/>
    <property type="molecule type" value="Genomic_DNA"/>
</dbReference>
<dbReference type="PANTHER" id="PTHR23076">
    <property type="entry name" value="METALLOPROTEASE M41 FTSH"/>
    <property type="match status" value="1"/>
</dbReference>
<proteinExistence type="inferred from homology"/>
<dbReference type="Pfam" id="PF17862">
    <property type="entry name" value="AAA_lid_3"/>
    <property type="match status" value="1"/>
</dbReference>
<dbReference type="SUPFAM" id="SSF140990">
    <property type="entry name" value="FtsH protease domain-like"/>
    <property type="match status" value="1"/>
</dbReference>
<dbReference type="GO" id="GO:0009535">
    <property type="term" value="C:chloroplast thylakoid membrane"/>
    <property type="evidence" value="ECO:0007669"/>
    <property type="project" value="TreeGrafter"/>
</dbReference>
<dbReference type="GO" id="GO:0005524">
    <property type="term" value="F:ATP binding"/>
    <property type="evidence" value="ECO:0007669"/>
    <property type="project" value="UniProtKB-KW"/>
</dbReference>
<feature type="signal peptide" evidence="16">
    <location>
        <begin position="1"/>
        <end position="29"/>
    </location>
</feature>
<dbReference type="GO" id="GO:0010304">
    <property type="term" value="P:PSII associated light-harvesting complex II catabolic process"/>
    <property type="evidence" value="ECO:0007669"/>
    <property type="project" value="UniProtKB-ARBA"/>
</dbReference>
<dbReference type="Pfam" id="PF00004">
    <property type="entry name" value="AAA"/>
    <property type="match status" value="1"/>
</dbReference>
<dbReference type="Gene3D" id="3.40.50.300">
    <property type="entry name" value="P-loop containing nucleotide triphosphate hydrolases"/>
    <property type="match status" value="1"/>
</dbReference>
<dbReference type="GO" id="GO:0046872">
    <property type="term" value="F:metal ion binding"/>
    <property type="evidence" value="ECO:0007669"/>
    <property type="project" value="UniProtKB-KW"/>
</dbReference>
<dbReference type="Pfam" id="PF01434">
    <property type="entry name" value="Peptidase_M41"/>
    <property type="match status" value="1"/>
</dbReference>
<reference evidence="18" key="1">
    <citation type="submission" date="2014-11" db="EMBL/GenBank/DDBJ databases">
        <authorList>
            <person name="Otto D Thomas"/>
            <person name="Naeem Raeece"/>
        </authorList>
    </citation>
    <scope>NUCLEOTIDE SEQUENCE</scope>
</reference>
<keyword evidence="12" id="KW-1133">Transmembrane helix</keyword>
<dbReference type="FunFam" id="1.10.8.60:FF:000001">
    <property type="entry name" value="ATP-dependent zinc metalloprotease FtsH"/>
    <property type="match status" value="1"/>
</dbReference>
<dbReference type="PANTHER" id="PTHR23076:SF113">
    <property type="entry name" value="ATP-DEPENDENT ZINC METALLOPROTEASE FTSH 1, CHLOROPLASTIC-RELATED"/>
    <property type="match status" value="1"/>
</dbReference>
<dbReference type="FunFam" id="1.20.58.760:FF:000001">
    <property type="entry name" value="ATP-dependent zinc metalloprotease FtsH"/>
    <property type="match status" value="1"/>
</dbReference>
<dbReference type="GO" id="GO:0006508">
    <property type="term" value="P:proteolysis"/>
    <property type="evidence" value="ECO:0007669"/>
    <property type="project" value="UniProtKB-KW"/>
</dbReference>
<dbReference type="InterPro" id="IPR003959">
    <property type="entry name" value="ATPase_AAA_core"/>
</dbReference>
<dbReference type="SUPFAM" id="SSF52540">
    <property type="entry name" value="P-loop containing nucleoside triphosphate hydrolases"/>
    <property type="match status" value="1"/>
</dbReference>
<evidence type="ECO:0000256" key="15">
    <source>
        <dbReference type="SAM" id="MobiDB-lite"/>
    </source>
</evidence>
<feature type="chain" id="PRO_5005191722" description="AAA+ ATPase domain-containing protein" evidence="16">
    <location>
        <begin position="30"/>
        <end position="710"/>
    </location>
</feature>
<sequence length="710" mass="75731">MVTRRRETGSSLCLAVCLIYLSVSGGVCARFSEARPAFLNSGLGSSHLSSSSRSSMKSLLSRAGSSPAPSPSSILSAASEDDEDDFNPLAAIATGAAAFAAASAGASLPFAPAAVPEARADEILRSYTQFLDKVEADQIESVLFSADGKSLTAIDVNGDRFQLGGIPSDPDMLKTLRDHKVEFSIRPQPVVNTNAFGAFIANILPWLFIGGLGLLATRGMGGAGGPPGMGQFGKSGAKFEMSPKTGVTFEKVAGQDEAKQELKEVVTFLKNPGQFTKLGAKIPRGVIMEGPPGTGKTLMARAVAGEAGVPFFSTSGSSFVEVFVGVGASRVRDLFKEAKKVAPCIIFIDEIDSIGRSRASGGFASPNDEREQTLNQILAEMDGFTGNSGVVVIAATNRIDILDSALLRPGRFDRKVSINLPDLKARREILDVYIKGKPLSPDVDLDMTARRTTGFSGADLENLMNEAAIFAARKGKDSIDQEDIDGAFDRILIGSEKKNAIQSEKIKQLVAFHEAGHAITGALSPGYDPIQKISIIPRTGGAGGVTFFLPTEERLNSGLYTVDYLKNQLVVSLGGRAAEEVVYGSDQVTTGASNDLQQVTRIARSMVVQFGMNEIVGQLNLEDSAMRRGDGPFLETSQATREGVDEEVRKLVDWAYDKSKRVLLDNRGLLDEVAKRLVEEEVLTGEEFIRMVAEYKRLSDTKPQPVAVAA</sequence>
<dbReference type="InterPro" id="IPR041569">
    <property type="entry name" value="AAA_lid_3"/>
</dbReference>
<dbReference type="Gene3D" id="1.20.58.760">
    <property type="entry name" value="Peptidase M41"/>
    <property type="match status" value="1"/>
</dbReference>
<dbReference type="AlphaFoldDB" id="A0A0G4HSH5"/>
<dbReference type="GO" id="GO:0016887">
    <property type="term" value="F:ATP hydrolysis activity"/>
    <property type="evidence" value="ECO:0007669"/>
    <property type="project" value="InterPro"/>
</dbReference>
<gene>
    <name evidence="18" type="ORF">Cvel_8298</name>
</gene>
<organism evidence="18">
    <name type="scientific">Chromera velia CCMP2878</name>
    <dbReference type="NCBI Taxonomy" id="1169474"/>
    <lineage>
        <taxon>Eukaryota</taxon>
        <taxon>Sar</taxon>
        <taxon>Alveolata</taxon>
        <taxon>Colpodellida</taxon>
        <taxon>Chromeraceae</taxon>
        <taxon>Chromera</taxon>
    </lineage>
</organism>
<dbReference type="Gene3D" id="3.30.720.210">
    <property type="match status" value="1"/>
</dbReference>
<keyword evidence="6" id="KW-0812">Transmembrane</keyword>
<evidence type="ECO:0000256" key="8">
    <source>
        <dbReference type="ARBA" id="ARBA00022741"/>
    </source>
</evidence>
<evidence type="ECO:0000256" key="9">
    <source>
        <dbReference type="ARBA" id="ARBA00022801"/>
    </source>
</evidence>
<evidence type="ECO:0000256" key="11">
    <source>
        <dbReference type="ARBA" id="ARBA00022840"/>
    </source>
</evidence>
<evidence type="ECO:0000256" key="13">
    <source>
        <dbReference type="ARBA" id="ARBA00023049"/>
    </source>
</evidence>
<evidence type="ECO:0000256" key="5">
    <source>
        <dbReference type="ARBA" id="ARBA00022670"/>
    </source>
</evidence>
<keyword evidence="8" id="KW-0547">Nucleotide-binding</keyword>
<dbReference type="PROSITE" id="PS00674">
    <property type="entry name" value="AAA"/>
    <property type="match status" value="1"/>
</dbReference>
<dbReference type="GO" id="GO:0004176">
    <property type="term" value="F:ATP-dependent peptidase activity"/>
    <property type="evidence" value="ECO:0007669"/>
    <property type="project" value="InterPro"/>
</dbReference>
<evidence type="ECO:0000256" key="12">
    <source>
        <dbReference type="ARBA" id="ARBA00022989"/>
    </source>
</evidence>
<keyword evidence="16" id="KW-0732">Signal</keyword>
<comment type="subcellular location">
    <subcellularLocation>
        <location evidence="2">Membrane</location>
    </subcellularLocation>
</comment>
<evidence type="ECO:0000256" key="16">
    <source>
        <dbReference type="SAM" id="SignalP"/>
    </source>
</evidence>
<comment type="similarity">
    <text evidence="3">In the C-terminal section; belongs to the peptidase M41 family.</text>
</comment>
<evidence type="ECO:0000256" key="1">
    <source>
        <dbReference type="ARBA" id="ARBA00001947"/>
    </source>
</evidence>
<dbReference type="HAMAP" id="MF_01458">
    <property type="entry name" value="FtsH"/>
    <property type="match status" value="1"/>
</dbReference>
<keyword evidence="5" id="KW-0645">Protease</keyword>
<protein>
    <recommendedName>
        <fullName evidence="17">AAA+ ATPase domain-containing protein</fullName>
    </recommendedName>
</protein>
<comment type="similarity">
    <text evidence="4">In the N-terminal section; belongs to the AAA ATPase family.</text>
</comment>
<dbReference type="InterPro" id="IPR003960">
    <property type="entry name" value="ATPase_AAA_CS"/>
</dbReference>
<dbReference type="CDD" id="cd19501">
    <property type="entry name" value="RecA-like_FtsH"/>
    <property type="match status" value="1"/>
</dbReference>
<feature type="region of interest" description="Disordered" evidence="15">
    <location>
        <begin position="59"/>
        <end position="80"/>
    </location>
</feature>
<evidence type="ECO:0000256" key="2">
    <source>
        <dbReference type="ARBA" id="ARBA00004370"/>
    </source>
</evidence>
<dbReference type="PhylomeDB" id="A0A0G4HSH5"/>
<keyword evidence="10" id="KW-0862">Zinc</keyword>
<evidence type="ECO:0000256" key="4">
    <source>
        <dbReference type="ARBA" id="ARBA00010550"/>
    </source>
</evidence>
<dbReference type="VEuPathDB" id="CryptoDB:Cvel_8298"/>
<dbReference type="InterPro" id="IPR027417">
    <property type="entry name" value="P-loop_NTPase"/>
</dbReference>
<evidence type="ECO:0000259" key="17">
    <source>
        <dbReference type="SMART" id="SM00382"/>
    </source>
</evidence>
<dbReference type="Gene3D" id="1.10.8.60">
    <property type="match status" value="1"/>
</dbReference>
<keyword evidence="13" id="KW-0482">Metalloprotease</keyword>
<evidence type="ECO:0000256" key="3">
    <source>
        <dbReference type="ARBA" id="ARBA00010044"/>
    </source>
</evidence>